<sequence>MVGVKVKDNESIDRAVNRFKKLVARSRILNEYKDRQQYTKPSKERREALKKSIREQRRRERHQYK</sequence>
<dbReference type="GO" id="GO:0006412">
    <property type="term" value="P:translation"/>
    <property type="evidence" value="ECO:0007669"/>
    <property type="project" value="UniProtKB-UniRule"/>
</dbReference>
<evidence type="ECO:0000256" key="4">
    <source>
        <dbReference type="ARBA" id="ARBA00035135"/>
    </source>
</evidence>
<organism evidence="8 9">
    <name type="scientific">Fodinibius roseus</name>
    <dbReference type="NCBI Taxonomy" id="1194090"/>
    <lineage>
        <taxon>Bacteria</taxon>
        <taxon>Pseudomonadati</taxon>
        <taxon>Balneolota</taxon>
        <taxon>Balneolia</taxon>
        <taxon>Balneolales</taxon>
        <taxon>Balneolaceae</taxon>
        <taxon>Fodinibius</taxon>
    </lineage>
</organism>
<protein>
    <recommendedName>
        <fullName evidence="4 5">Small ribosomal subunit protein bS21</fullName>
    </recommendedName>
</protein>
<dbReference type="PRINTS" id="PR00976">
    <property type="entry name" value="RIBOSOMALS21"/>
</dbReference>
<evidence type="ECO:0000256" key="2">
    <source>
        <dbReference type="ARBA" id="ARBA00022980"/>
    </source>
</evidence>
<dbReference type="InterPro" id="IPR038380">
    <property type="entry name" value="Ribosomal_bS21_sf"/>
</dbReference>
<dbReference type="Proteomes" id="UP000184041">
    <property type="component" value="Unassembled WGS sequence"/>
</dbReference>
<dbReference type="OrthoDB" id="598353at2"/>
<dbReference type="Pfam" id="PF01165">
    <property type="entry name" value="Ribosomal_S21"/>
    <property type="match status" value="1"/>
</dbReference>
<accession>A0A1M4XPN3</accession>
<keyword evidence="9" id="KW-1185">Reference proteome</keyword>
<dbReference type="GO" id="GO:1990904">
    <property type="term" value="C:ribonucleoprotein complex"/>
    <property type="evidence" value="ECO:0007669"/>
    <property type="project" value="UniProtKB-KW"/>
</dbReference>
<proteinExistence type="inferred from homology"/>
<evidence type="ECO:0000313" key="9">
    <source>
        <dbReference type="Proteomes" id="UP000184041"/>
    </source>
</evidence>
<dbReference type="InterPro" id="IPR001911">
    <property type="entry name" value="Ribosomal_bS21"/>
</dbReference>
<dbReference type="Gene3D" id="1.20.5.1150">
    <property type="entry name" value="Ribosomal protein S8"/>
    <property type="match status" value="1"/>
</dbReference>
<dbReference type="RefSeq" id="WP_073060331.1">
    <property type="nucleotide sequence ID" value="NZ_FQUS01000004.1"/>
</dbReference>
<dbReference type="EMBL" id="FQUS01000004">
    <property type="protein sequence ID" value="SHE95425.1"/>
    <property type="molecule type" value="Genomic_DNA"/>
</dbReference>
<evidence type="ECO:0000256" key="1">
    <source>
        <dbReference type="ARBA" id="ARBA00006640"/>
    </source>
</evidence>
<name>A0A1M4XPN3_9BACT</name>
<dbReference type="HAMAP" id="MF_00358">
    <property type="entry name" value="Ribosomal_bS21"/>
    <property type="match status" value="1"/>
</dbReference>
<dbReference type="AlphaFoldDB" id="A0A1M4XPN3"/>
<comment type="similarity">
    <text evidence="1 5 6">Belongs to the bacterial ribosomal protein bS21 family.</text>
</comment>
<keyword evidence="3 5" id="KW-0687">Ribonucleoprotein</keyword>
<reference evidence="8 9" key="1">
    <citation type="submission" date="2016-11" db="EMBL/GenBank/DDBJ databases">
        <authorList>
            <person name="Jaros S."/>
            <person name="Januszkiewicz K."/>
            <person name="Wedrychowicz H."/>
        </authorList>
    </citation>
    <scope>NUCLEOTIDE SEQUENCE [LARGE SCALE GENOMIC DNA]</scope>
    <source>
        <strain evidence="8 9">DSM 21986</strain>
    </source>
</reference>
<evidence type="ECO:0000256" key="3">
    <source>
        <dbReference type="ARBA" id="ARBA00023274"/>
    </source>
</evidence>
<dbReference type="GO" id="GO:0003735">
    <property type="term" value="F:structural constituent of ribosome"/>
    <property type="evidence" value="ECO:0007669"/>
    <property type="project" value="InterPro"/>
</dbReference>
<keyword evidence="2 5" id="KW-0689">Ribosomal protein</keyword>
<gene>
    <name evidence="5" type="primary">rpsU</name>
    <name evidence="8" type="ORF">SAMN05443144_104181</name>
</gene>
<evidence type="ECO:0000256" key="6">
    <source>
        <dbReference type="RuleBase" id="RU000667"/>
    </source>
</evidence>
<dbReference type="GO" id="GO:0005840">
    <property type="term" value="C:ribosome"/>
    <property type="evidence" value="ECO:0007669"/>
    <property type="project" value="UniProtKB-KW"/>
</dbReference>
<feature type="region of interest" description="Disordered" evidence="7">
    <location>
        <begin position="33"/>
        <end position="65"/>
    </location>
</feature>
<evidence type="ECO:0000256" key="5">
    <source>
        <dbReference type="HAMAP-Rule" id="MF_00358"/>
    </source>
</evidence>
<evidence type="ECO:0000256" key="7">
    <source>
        <dbReference type="SAM" id="MobiDB-lite"/>
    </source>
</evidence>
<evidence type="ECO:0000313" key="8">
    <source>
        <dbReference type="EMBL" id="SHE95425.1"/>
    </source>
</evidence>
<feature type="compositionally biased region" description="Basic and acidic residues" evidence="7">
    <location>
        <begin position="33"/>
        <end position="58"/>
    </location>
</feature>
<dbReference type="NCBIfam" id="TIGR00030">
    <property type="entry name" value="S21p"/>
    <property type="match status" value="1"/>
</dbReference>
<dbReference type="STRING" id="1194090.SAMN05443144_104181"/>